<accession>A0A1G6CY26</accession>
<dbReference type="SUPFAM" id="SSF53850">
    <property type="entry name" value="Periplasmic binding protein-like II"/>
    <property type="match status" value="1"/>
</dbReference>
<dbReference type="Gene3D" id="3.40.190.10">
    <property type="entry name" value="Periplasmic binding protein-like II"/>
    <property type="match status" value="2"/>
</dbReference>
<dbReference type="Proteomes" id="UP000199626">
    <property type="component" value="Unassembled WGS sequence"/>
</dbReference>
<proteinExistence type="inferred from homology"/>
<keyword evidence="2" id="KW-0805">Transcription regulation</keyword>
<protein>
    <submittedName>
        <fullName evidence="6">Transcriptional regulator, LysR family</fullName>
    </submittedName>
</protein>
<dbReference type="Pfam" id="PF00126">
    <property type="entry name" value="HTH_1"/>
    <property type="match status" value="1"/>
</dbReference>
<comment type="similarity">
    <text evidence="1">Belongs to the LysR transcriptional regulatory family.</text>
</comment>
<dbReference type="PANTHER" id="PTHR30118">
    <property type="entry name" value="HTH-TYPE TRANSCRIPTIONAL REGULATOR LEUO-RELATED"/>
    <property type="match status" value="1"/>
</dbReference>
<dbReference type="Gene3D" id="1.10.10.10">
    <property type="entry name" value="Winged helix-like DNA-binding domain superfamily/Winged helix DNA-binding domain"/>
    <property type="match status" value="1"/>
</dbReference>
<feature type="domain" description="HTH lysR-type" evidence="5">
    <location>
        <begin position="7"/>
        <end position="64"/>
    </location>
</feature>
<gene>
    <name evidence="6" type="ORF">SAMN02927930_01450</name>
</gene>
<evidence type="ECO:0000313" key="7">
    <source>
        <dbReference type="Proteomes" id="UP000199626"/>
    </source>
</evidence>
<dbReference type="InterPro" id="IPR000847">
    <property type="entry name" value="LysR_HTH_N"/>
</dbReference>
<evidence type="ECO:0000256" key="2">
    <source>
        <dbReference type="ARBA" id="ARBA00023015"/>
    </source>
</evidence>
<evidence type="ECO:0000256" key="4">
    <source>
        <dbReference type="ARBA" id="ARBA00023163"/>
    </source>
</evidence>
<dbReference type="GO" id="GO:0003677">
    <property type="term" value="F:DNA binding"/>
    <property type="evidence" value="ECO:0007669"/>
    <property type="project" value="UniProtKB-KW"/>
</dbReference>
<dbReference type="RefSeq" id="WP_092593195.1">
    <property type="nucleotide sequence ID" value="NZ_FMXN01000007.1"/>
</dbReference>
<dbReference type="InterPro" id="IPR036390">
    <property type="entry name" value="WH_DNA-bd_sf"/>
</dbReference>
<dbReference type="STRING" id="1159017.SAMN02927930_01450"/>
<keyword evidence="3" id="KW-0238">DNA-binding</keyword>
<dbReference type="Pfam" id="PF03466">
    <property type="entry name" value="LysR_substrate"/>
    <property type="match status" value="1"/>
</dbReference>
<dbReference type="InterPro" id="IPR050389">
    <property type="entry name" value="LysR-type_TF"/>
</dbReference>
<dbReference type="EMBL" id="FMXN01000007">
    <property type="protein sequence ID" value="SDB37748.1"/>
    <property type="molecule type" value="Genomic_DNA"/>
</dbReference>
<evidence type="ECO:0000256" key="1">
    <source>
        <dbReference type="ARBA" id="ARBA00009437"/>
    </source>
</evidence>
<name>A0A1G6CY26_9GAMM</name>
<dbReference type="OrthoDB" id="8720143at2"/>
<reference evidence="7" key="1">
    <citation type="submission" date="2016-10" db="EMBL/GenBank/DDBJ databases">
        <authorList>
            <person name="Varghese N."/>
            <person name="Submissions S."/>
        </authorList>
    </citation>
    <scope>NUCLEOTIDE SEQUENCE [LARGE SCALE GENOMIC DNA]</scope>
    <source>
        <strain evidence="7">CGMCC 1.10824</strain>
    </source>
</reference>
<keyword evidence="4" id="KW-0804">Transcription</keyword>
<dbReference type="CDD" id="cd08417">
    <property type="entry name" value="PBP2_Nitroaromatics_like"/>
    <property type="match status" value="1"/>
</dbReference>
<evidence type="ECO:0000259" key="5">
    <source>
        <dbReference type="PROSITE" id="PS50931"/>
    </source>
</evidence>
<dbReference type="InterPro" id="IPR005119">
    <property type="entry name" value="LysR_subst-bd"/>
</dbReference>
<sequence>MNNIKDIDLNLLVYLDVLLRERNVTKAAAQLNITQPAMSNGLKRLRTLLNDPILVRTSSGMMPTEAALRMQEPVREILYAIEEMVQPSREFDAATSDRVFRIMASDYAASTLMPRLLEQLKVHAPNVALDIMTPSDISFHDVDNGKVDLAINRFEKLPQSFHQKKLWEDRFSCLIRHDHPLVQEYTLANYLKAEHIWVSKTGFGVGVGMDTHDVQKLGWVDEALAHLGHKRTIKVFTRNYHVAMHLARQGLVATLPRQAALIYRDDAELVLREPPFEIPPVELTMIWSPLLQHDAGHRWFRQLVTDTAAQGQYE</sequence>
<organism evidence="6 7">
    <name type="scientific">Pseudidiomarina indica</name>
    <dbReference type="NCBI Taxonomy" id="1159017"/>
    <lineage>
        <taxon>Bacteria</taxon>
        <taxon>Pseudomonadati</taxon>
        <taxon>Pseudomonadota</taxon>
        <taxon>Gammaproteobacteria</taxon>
        <taxon>Alteromonadales</taxon>
        <taxon>Idiomarinaceae</taxon>
        <taxon>Pseudidiomarina</taxon>
    </lineage>
</organism>
<dbReference type="GO" id="GO:0003700">
    <property type="term" value="F:DNA-binding transcription factor activity"/>
    <property type="evidence" value="ECO:0007669"/>
    <property type="project" value="InterPro"/>
</dbReference>
<dbReference type="SUPFAM" id="SSF46785">
    <property type="entry name" value="Winged helix' DNA-binding domain"/>
    <property type="match status" value="1"/>
</dbReference>
<dbReference type="AlphaFoldDB" id="A0A1G6CY26"/>
<dbReference type="InterPro" id="IPR037402">
    <property type="entry name" value="YidZ_PBP2"/>
</dbReference>
<evidence type="ECO:0000256" key="3">
    <source>
        <dbReference type="ARBA" id="ARBA00023125"/>
    </source>
</evidence>
<evidence type="ECO:0000313" key="6">
    <source>
        <dbReference type="EMBL" id="SDB37748.1"/>
    </source>
</evidence>
<keyword evidence="7" id="KW-1185">Reference proteome</keyword>
<dbReference type="InterPro" id="IPR036388">
    <property type="entry name" value="WH-like_DNA-bd_sf"/>
</dbReference>
<dbReference type="PRINTS" id="PR00039">
    <property type="entry name" value="HTHLYSR"/>
</dbReference>
<dbReference type="PANTHER" id="PTHR30118:SF15">
    <property type="entry name" value="TRANSCRIPTIONAL REGULATORY PROTEIN"/>
    <property type="match status" value="1"/>
</dbReference>
<dbReference type="PROSITE" id="PS50931">
    <property type="entry name" value="HTH_LYSR"/>
    <property type="match status" value="1"/>
</dbReference>